<dbReference type="InterPro" id="IPR046474">
    <property type="entry name" value="DUF6795"/>
</dbReference>
<dbReference type="OrthoDB" id="7844887at2"/>
<keyword evidence="3" id="KW-1185">Reference proteome</keyword>
<reference evidence="2 3" key="1">
    <citation type="submission" date="2018-05" db="EMBL/GenBank/DDBJ databases">
        <title>Rhodobacteraceae gen. nov., sp. nov. isolated from sea water.</title>
        <authorList>
            <person name="Ren Y."/>
        </authorList>
    </citation>
    <scope>NUCLEOTIDE SEQUENCE [LARGE SCALE GENOMIC DNA]</scope>
    <source>
        <strain evidence="2 3">TG-679</strain>
    </source>
</reference>
<sequence>MAAALVLGATGVFAATYVMASALQGVLVDGAGQPAADVPVTRRWTWAWNGRTGSDRTVTDAQGRFAFEEVSVSPGLTGRLPHAPGIGIEITAELPDGALTLLDLKKRNYDADGELDGKPFRIRCRTDLEPDARGFFWGTCTLDAG</sequence>
<evidence type="ECO:0000313" key="2">
    <source>
        <dbReference type="EMBL" id="PWR01549.1"/>
    </source>
</evidence>
<dbReference type="Pfam" id="PF20598">
    <property type="entry name" value="DUF6795"/>
    <property type="match status" value="1"/>
</dbReference>
<name>A0A2V2LGM7_9RHOB</name>
<organism evidence="2 3">
    <name type="scientific">Meridianimarinicoccus roseus</name>
    <dbReference type="NCBI Taxonomy" id="2072018"/>
    <lineage>
        <taxon>Bacteria</taxon>
        <taxon>Pseudomonadati</taxon>
        <taxon>Pseudomonadota</taxon>
        <taxon>Alphaproteobacteria</taxon>
        <taxon>Rhodobacterales</taxon>
        <taxon>Paracoccaceae</taxon>
        <taxon>Meridianimarinicoccus</taxon>
    </lineage>
</organism>
<comment type="caution">
    <text evidence="2">The sequence shown here is derived from an EMBL/GenBank/DDBJ whole genome shotgun (WGS) entry which is preliminary data.</text>
</comment>
<dbReference type="RefSeq" id="WP_109812590.1">
    <property type="nucleotide sequence ID" value="NZ_QGKU01000048.1"/>
</dbReference>
<gene>
    <name evidence="2" type="ORF">DKT77_15525</name>
</gene>
<evidence type="ECO:0000313" key="3">
    <source>
        <dbReference type="Proteomes" id="UP000245680"/>
    </source>
</evidence>
<dbReference type="Proteomes" id="UP000245680">
    <property type="component" value="Unassembled WGS sequence"/>
</dbReference>
<proteinExistence type="predicted"/>
<dbReference type="EMBL" id="QGKU01000048">
    <property type="protein sequence ID" value="PWR01549.1"/>
    <property type="molecule type" value="Genomic_DNA"/>
</dbReference>
<protein>
    <recommendedName>
        <fullName evidence="1">DUF6795 domain-containing protein</fullName>
    </recommendedName>
</protein>
<feature type="domain" description="DUF6795" evidence="1">
    <location>
        <begin position="25"/>
        <end position="125"/>
    </location>
</feature>
<evidence type="ECO:0000259" key="1">
    <source>
        <dbReference type="Pfam" id="PF20598"/>
    </source>
</evidence>
<dbReference type="AlphaFoldDB" id="A0A2V2LGM7"/>
<accession>A0A2V2LGM7</accession>